<protein>
    <submittedName>
        <fullName evidence="2">Uncharacterized protein</fullName>
    </submittedName>
</protein>
<proteinExistence type="predicted"/>
<organism evidence="2 3">
    <name type="scientific">Rhizophagus irregularis</name>
    <dbReference type="NCBI Taxonomy" id="588596"/>
    <lineage>
        <taxon>Eukaryota</taxon>
        <taxon>Fungi</taxon>
        <taxon>Fungi incertae sedis</taxon>
        <taxon>Mucoromycota</taxon>
        <taxon>Glomeromycotina</taxon>
        <taxon>Glomeromycetes</taxon>
        <taxon>Glomerales</taxon>
        <taxon>Glomeraceae</taxon>
        <taxon>Rhizophagus</taxon>
    </lineage>
</organism>
<dbReference type="AlphaFoldDB" id="A0A2N0SI17"/>
<dbReference type="EMBL" id="LLXH01000029">
    <property type="protein sequence ID" value="PKC75166.1"/>
    <property type="molecule type" value="Genomic_DNA"/>
</dbReference>
<comment type="caution">
    <text evidence="2">The sequence shown here is derived from an EMBL/GenBank/DDBJ whole genome shotgun (WGS) entry which is preliminary data.</text>
</comment>
<feature type="compositionally biased region" description="Low complexity" evidence="1">
    <location>
        <begin position="121"/>
        <end position="139"/>
    </location>
</feature>
<feature type="region of interest" description="Disordered" evidence="1">
    <location>
        <begin position="87"/>
        <end position="200"/>
    </location>
</feature>
<feature type="compositionally biased region" description="Polar residues" evidence="1">
    <location>
        <begin position="110"/>
        <end position="120"/>
    </location>
</feature>
<dbReference type="VEuPathDB" id="FungiDB:RhiirFUN_005632"/>
<name>A0A2N0SI17_9GLOM</name>
<accession>A0A2N0SI17</accession>
<reference evidence="2 3" key="1">
    <citation type="submission" date="2017-10" db="EMBL/GenBank/DDBJ databases">
        <title>Extensive intraspecific genome diversity in a model arbuscular mycorrhizal fungus.</title>
        <authorList>
            <person name="Chen E.C.H."/>
            <person name="Morin E."/>
            <person name="Baudet D."/>
            <person name="Noel J."/>
            <person name="Ndikumana S."/>
            <person name="Charron P."/>
            <person name="St-Onge C."/>
            <person name="Giorgi J."/>
            <person name="Grigoriev I.V."/>
            <person name="Roux C."/>
            <person name="Martin F.M."/>
            <person name="Corradi N."/>
        </authorList>
    </citation>
    <scope>NUCLEOTIDE SEQUENCE [LARGE SCALE GENOMIC DNA]</scope>
    <source>
        <strain evidence="2 3">A1</strain>
    </source>
</reference>
<dbReference type="VEuPathDB" id="FungiDB:FUN_005904"/>
<evidence type="ECO:0000313" key="2">
    <source>
        <dbReference type="EMBL" id="PKC75166.1"/>
    </source>
</evidence>
<sequence>MKGCFDDKSGLKASDEGFSDGNPRTQNESDYSIKVVLNTVRMLLMPLLCYMPFQAVFYKINYLNQTAIYTLVHIQIWTSSIWYPTQETRGRDKDSYNEGVSGNKGGPIGSYNNSNNVYTGSSNSTINNISSSSNQSSTQRNQYFGDGDLQTAQEDNGNSTSTSSDSKRSTDNNPLFQKEPKKNEDEVEEDTEAPNPLNPCKNHSPSVRCFRCFVGSKEKKVKRVGVTFLIENTCRFL</sequence>
<reference evidence="2 3" key="2">
    <citation type="submission" date="2017-10" db="EMBL/GenBank/DDBJ databases">
        <title>Genome analyses suggest a sexual origin of heterokaryosis in a supposedly ancient asexual fungus.</title>
        <authorList>
            <person name="Corradi N."/>
            <person name="Sedzielewska K."/>
            <person name="Noel J."/>
            <person name="Charron P."/>
            <person name="Farinelli L."/>
            <person name="Marton T."/>
            <person name="Kruger M."/>
            <person name="Pelin A."/>
            <person name="Brachmann A."/>
            <person name="Corradi N."/>
        </authorList>
    </citation>
    <scope>NUCLEOTIDE SEQUENCE [LARGE SCALE GENOMIC DNA]</scope>
    <source>
        <strain evidence="2 3">A1</strain>
    </source>
</reference>
<dbReference type="VEuPathDB" id="FungiDB:RhiirA1_528983"/>
<gene>
    <name evidence="2" type="ORF">RhiirA1_528983</name>
</gene>
<feature type="compositionally biased region" description="Low complexity" evidence="1">
    <location>
        <begin position="155"/>
        <end position="164"/>
    </location>
</feature>
<dbReference type="Proteomes" id="UP000232688">
    <property type="component" value="Unassembled WGS sequence"/>
</dbReference>
<evidence type="ECO:0000256" key="1">
    <source>
        <dbReference type="SAM" id="MobiDB-lite"/>
    </source>
</evidence>
<evidence type="ECO:0000313" key="3">
    <source>
        <dbReference type="Proteomes" id="UP000232688"/>
    </source>
</evidence>